<accession>A0A3A2Z8A8</accession>
<keyword evidence="3" id="KW-1185">Reference proteome</keyword>
<feature type="compositionally biased region" description="Polar residues" evidence="1">
    <location>
        <begin position="644"/>
        <end position="673"/>
    </location>
</feature>
<proteinExistence type="predicted"/>
<feature type="region of interest" description="Disordered" evidence="1">
    <location>
        <begin position="761"/>
        <end position="851"/>
    </location>
</feature>
<feature type="compositionally biased region" description="Polar residues" evidence="1">
    <location>
        <begin position="568"/>
        <end position="589"/>
    </location>
</feature>
<feature type="region of interest" description="Disordered" evidence="1">
    <location>
        <begin position="1104"/>
        <end position="1133"/>
    </location>
</feature>
<gene>
    <name evidence="2" type="ORF">PHISCL_08329</name>
</gene>
<organism evidence="2 3">
    <name type="scientific">Aspergillus sclerotialis</name>
    <dbReference type="NCBI Taxonomy" id="2070753"/>
    <lineage>
        <taxon>Eukaryota</taxon>
        <taxon>Fungi</taxon>
        <taxon>Dikarya</taxon>
        <taxon>Ascomycota</taxon>
        <taxon>Pezizomycotina</taxon>
        <taxon>Eurotiomycetes</taxon>
        <taxon>Eurotiomycetidae</taxon>
        <taxon>Eurotiales</taxon>
        <taxon>Aspergillaceae</taxon>
        <taxon>Aspergillus</taxon>
        <taxon>Aspergillus subgen. Polypaecilum</taxon>
    </lineage>
</organism>
<feature type="compositionally biased region" description="Low complexity" evidence="1">
    <location>
        <begin position="1024"/>
        <end position="1037"/>
    </location>
</feature>
<feature type="region of interest" description="Disordered" evidence="1">
    <location>
        <begin position="863"/>
        <end position="949"/>
    </location>
</feature>
<feature type="compositionally biased region" description="Basic and acidic residues" evidence="1">
    <location>
        <begin position="320"/>
        <end position="329"/>
    </location>
</feature>
<feature type="region of interest" description="Disordered" evidence="1">
    <location>
        <begin position="963"/>
        <end position="1065"/>
    </location>
</feature>
<feature type="compositionally biased region" description="Basic residues" evidence="1">
    <location>
        <begin position="112"/>
        <end position="127"/>
    </location>
</feature>
<feature type="compositionally biased region" description="Basic residues" evidence="1">
    <location>
        <begin position="83"/>
        <end position="93"/>
    </location>
</feature>
<feature type="region of interest" description="Disordered" evidence="1">
    <location>
        <begin position="320"/>
        <end position="377"/>
    </location>
</feature>
<feature type="region of interest" description="Disordered" evidence="1">
    <location>
        <begin position="446"/>
        <end position="488"/>
    </location>
</feature>
<feature type="compositionally biased region" description="Polar residues" evidence="1">
    <location>
        <begin position="446"/>
        <end position="465"/>
    </location>
</feature>
<evidence type="ECO:0000313" key="3">
    <source>
        <dbReference type="Proteomes" id="UP000266188"/>
    </source>
</evidence>
<evidence type="ECO:0000256" key="1">
    <source>
        <dbReference type="SAM" id="MobiDB-lite"/>
    </source>
</evidence>
<sequence>MKTSEPTQSSRAKSLPRDHKSRDTRSSIPRPQESPPRASPRKLPEAAPLSLGDIPPLRWKKATPARPVTPTTPAERSPSRIPQRARHDLRKKLSAPDLRRRNAIDGSDSQKSPKRPAGRGTGLKKKTSAPDLRRPAAEHTPGVGDCPPLPRHKKSSQSLRDFGVRDYKPEEIPRFMPINPADIKPIVTRPSAVVPPKLPTIIGCTPTRLQVKKKVEIRKVQETRTKKFMRVLKHTNFKSKWKGAAKNVKKQRIFMLKGMHSCMKVFRTQAQRKRLEMKTMPMYRFKERKRASIILSVPKMCKLPSIRSLSELIAYANEKERASHVKEPDIGEESEGSVYSEKGSKAKDDSAASPSKEGTGSQDTSNASVTVNRCGNRGIRPSLVPYQDWMEIFEASANPFTDAVTETEIPTEDSTENPSDDNILRASLIPFRDWFALFDSNRNPLNIDEPNQSRPNSPTVTFPRNSTLPSPFSSPLSSPRPSLLPYPHPPSHLYSIQLKETRRSVIEVKSSDNTHSSVSHCSTVLSSATGVMTSSSTDPFVERSAVEGEGLTQLESNVFAYPREKTAQEPSAQASSTVSPQEAIQSAEQETTHKDLAEDNMESSQSSKSRTDSGPSKIPRAGTKKRAPIPPVSRRSKGKAAASTPEQQTSLSTAARNESEAISESPQMESRQGFSGGIRLLDRITGHHTQTAASHAHPEPESPHQTVEDDDSSSVSSWGNFDPQELARQRPRGLTGENRPRPRYELFERYGPQLKIASSAERLLLGKDHDASESQASRSLSDPQGDKGMMPVSSREFSGTSHQSGQTRYESETPDSKRGENSPFGASRDVPNFCRPQVNYDNNPKRSDVSGREWAMQHRVTQGASSFVGADPANVPPVPRIPSMLKSDSKTSLKSNQPLTPPHGSPEYYEEMGTMHPPRSASLQAQAGSDFTPTQGSSADPRLKHKRSNLTFDDIIQDQEQLIEGESGARLPDSKSSRMLGGFRNIFSKSKAGATAKDPSGNKHSKNTTESSEARKSKPKWSKSSRSLRVEDISAPIPQIPAPSMMPSPSSYSSIPAPANRGRSEVYTPSFARPTQATRTRAAASAKQTSVAQEARMHRIKVLTPSTGSPSRSARIHKRSKVGISSPAPGTPAKFADSGQIGIENVNNYIDTLCARTCDEDDPTLRQKHMRLALDLQQHLSEYKRVDKETQELEALLSQKKIDKGLALNTLMHYHDQVRLELEED</sequence>
<dbReference type="AlphaFoldDB" id="A0A3A2Z8A8"/>
<feature type="compositionally biased region" description="Polar residues" evidence="1">
    <location>
        <begin position="602"/>
        <end position="614"/>
    </location>
</feature>
<feature type="region of interest" description="Disordered" evidence="1">
    <location>
        <begin position="565"/>
        <end position="746"/>
    </location>
</feature>
<name>A0A3A2Z8A8_9EURO</name>
<dbReference type="OrthoDB" id="4479550at2759"/>
<feature type="compositionally biased region" description="Polar residues" evidence="1">
    <location>
        <begin position="795"/>
        <end position="808"/>
    </location>
</feature>
<evidence type="ECO:0000313" key="2">
    <source>
        <dbReference type="EMBL" id="RJE19338.1"/>
    </source>
</evidence>
<feature type="compositionally biased region" description="Polar residues" evidence="1">
    <location>
        <begin position="1"/>
        <end position="12"/>
    </location>
</feature>
<feature type="compositionally biased region" description="Polar residues" evidence="1">
    <location>
        <begin position="773"/>
        <end position="782"/>
    </location>
</feature>
<feature type="compositionally biased region" description="Basic and acidic residues" evidence="1">
    <location>
        <begin position="15"/>
        <end position="25"/>
    </location>
</feature>
<dbReference type="Proteomes" id="UP000266188">
    <property type="component" value="Unassembled WGS sequence"/>
</dbReference>
<feature type="compositionally biased region" description="Polar residues" evidence="1">
    <location>
        <begin position="921"/>
        <end position="938"/>
    </location>
</feature>
<feature type="compositionally biased region" description="Polar residues" evidence="1">
    <location>
        <begin position="358"/>
        <end position="373"/>
    </location>
</feature>
<reference evidence="3" key="1">
    <citation type="submission" date="2017-02" db="EMBL/GenBank/DDBJ databases">
        <authorList>
            <person name="Tafer H."/>
            <person name="Lopandic K."/>
        </authorList>
    </citation>
    <scope>NUCLEOTIDE SEQUENCE [LARGE SCALE GENOMIC DNA]</scope>
    <source>
        <strain evidence="3">CBS 366.77</strain>
    </source>
</reference>
<feature type="compositionally biased region" description="Basic and acidic residues" evidence="1">
    <location>
        <begin position="809"/>
        <end position="820"/>
    </location>
</feature>
<feature type="region of interest" description="Disordered" evidence="1">
    <location>
        <begin position="1"/>
        <end position="164"/>
    </location>
</feature>
<dbReference type="EMBL" id="MVGC01000418">
    <property type="protein sequence ID" value="RJE19338.1"/>
    <property type="molecule type" value="Genomic_DNA"/>
</dbReference>
<protein>
    <submittedName>
        <fullName evidence="2">Uncharacterized protein</fullName>
    </submittedName>
</protein>
<feature type="compositionally biased region" description="Low complexity" evidence="1">
    <location>
        <begin position="466"/>
        <end position="481"/>
    </location>
</feature>
<feature type="compositionally biased region" description="Low complexity" evidence="1">
    <location>
        <begin position="1047"/>
        <end position="1059"/>
    </location>
</feature>
<feature type="compositionally biased region" description="Low complexity" evidence="1">
    <location>
        <begin position="64"/>
        <end position="74"/>
    </location>
</feature>
<comment type="caution">
    <text evidence="2">The sequence shown here is derived from an EMBL/GenBank/DDBJ whole genome shotgun (WGS) entry which is preliminary data.</text>
</comment>